<dbReference type="PANTHER" id="PTHR42791">
    <property type="entry name" value="GNAT FAMILY ACETYLTRANSFERASE"/>
    <property type="match status" value="1"/>
</dbReference>
<proteinExistence type="predicted"/>
<dbReference type="SUPFAM" id="SSF55729">
    <property type="entry name" value="Acyl-CoA N-acyltransferases (Nat)"/>
    <property type="match status" value="1"/>
</dbReference>
<gene>
    <name evidence="2" type="ORF">ACIBG2_46320</name>
</gene>
<dbReference type="InterPro" id="IPR000182">
    <property type="entry name" value="GNAT_dom"/>
</dbReference>
<accession>A0ABW7Z9M2</accession>
<dbReference type="PROSITE" id="PS51186">
    <property type="entry name" value="GNAT"/>
    <property type="match status" value="1"/>
</dbReference>
<comment type="caution">
    <text evidence="2">The sequence shown here is derived from an EMBL/GenBank/DDBJ whole genome shotgun (WGS) entry which is preliminary data.</text>
</comment>
<dbReference type="InterPro" id="IPR016181">
    <property type="entry name" value="Acyl_CoA_acyltransferase"/>
</dbReference>
<evidence type="ECO:0000259" key="1">
    <source>
        <dbReference type="PROSITE" id="PS51186"/>
    </source>
</evidence>
<sequence>MSTSPAVHRAAYADLDQVAHLVGTAFAGLDVVAYMIPDPARRAPVMSAWAAIMVEDAFKRGHVDVIPGGGSTPLAAAVWFHREEPLPAPDDYDRRLAEAVGAHLGRFQVVDELLEAGHPREPHHHLLFLAVQPDHQNHGLGTALMDHHHATLNGLPAYLESASAASTRLYLRNGYTERRPIVLPDGARFWPMWRP</sequence>
<keyword evidence="3" id="KW-1185">Reference proteome</keyword>
<evidence type="ECO:0000313" key="3">
    <source>
        <dbReference type="Proteomes" id="UP001612741"/>
    </source>
</evidence>
<dbReference type="InterPro" id="IPR052523">
    <property type="entry name" value="Trichothecene_AcTrans"/>
</dbReference>
<dbReference type="Pfam" id="PF13508">
    <property type="entry name" value="Acetyltransf_7"/>
    <property type="match status" value="1"/>
</dbReference>
<dbReference type="PANTHER" id="PTHR42791:SF1">
    <property type="entry name" value="N-ACETYLTRANSFERASE DOMAIN-CONTAINING PROTEIN"/>
    <property type="match status" value="1"/>
</dbReference>
<name>A0ABW7Z9M2_9ACTN</name>
<dbReference type="Proteomes" id="UP001612741">
    <property type="component" value="Unassembled WGS sequence"/>
</dbReference>
<dbReference type="EMBL" id="JBITGY010000016">
    <property type="protein sequence ID" value="MFI6504870.1"/>
    <property type="molecule type" value="Genomic_DNA"/>
</dbReference>
<protein>
    <submittedName>
        <fullName evidence="2">GNAT family N-acetyltransferase</fullName>
    </submittedName>
</protein>
<dbReference type="CDD" id="cd04301">
    <property type="entry name" value="NAT_SF"/>
    <property type="match status" value="1"/>
</dbReference>
<dbReference type="Gene3D" id="3.40.630.30">
    <property type="match status" value="1"/>
</dbReference>
<evidence type="ECO:0000313" key="2">
    <source>
        <dbReference type="EMBL" id="MFI6504870.1"/>
    </source>
</evidence>
<organism evidence="2 3">
    <name type="scientific">Nonomuraea typhae</name>
    <dbReference type="NCBI Taxonomy" id="2603600"/>
    <lineage>
        <taxon>Bacteria</taxon>
        <taxon>Bacillati</taxon>
        <taxon>Actinomycetota</taxon>
        <taxon>Actinomycetes</taxon>
        <taxon>Streptosporangiales</taxon>
        <taxon>Streptosporangiaceae</taxon>
        <taxon>Nonomuraea</taxon>
    </lineage>
</organism>
<feature type="domain" description="N-acetyltransferase" evidence="1">
    <location>
        <begin position="116"/>
        <end position="195"/>
    </location>
</feature>
<dbReference type="RefSeq" id="WP_397090803.1">
    <property type="nucleotide sequence ID" value="NZ_JBITGY010000016.1"/>
</dbReference>
<reference evidence="2 3" key="1">
    <citation type="submission" date="2024-10" db="EMBL/GenBank/DDBJ databases">
        <title>The Natural Products Discovery Center: Release of the First 8490 Sequenced Strains for Exploring Actinobacteria Biosynthetic Diversity.</title>
        <authorList>
            <person name="Kalkreuter E."/>
            <person name="Kautsar S.A."/>
            <person name="Yang D."/>
            <person name="Bader C.D."/>
            <person name="Teijaro C.N."/>
            <person name="Fluegel L."/>
            <person name="Davis C.M."/>
            <person name="Simpson J.R."/>
            <person name="Lauterbach L."/>
            <person name="Steele A.D."/>
            <person name="Gui C."/>
            <person name="Meng S."/>
            <person name="Li G."/>
            <person name="Viehrig K."/>
            <person name="Ye F."/>
            <person name="Su P."/>
            <person name="Kiefer A.F."/>
            <person name="Nichols A."/>
            <person name="Cepeda A.J."/>
            <person name="Yan W."/>
            <person name="Fan B."/>
            <person name="Jiang Y."/>
            <person name="Adhikari A."/>
            <person name="Zheng C.-J."/>
            <person name="Schuster L."/>
            <person name="Cowan T.M."/>
            <person name="Smanski M.J."/>
            <person name="Chevrette M.G."/>
            <person name="De Carvalho L.P.S."/>
            <person name="Shen B."/>
        </authorList>
    </citation>
    <scope>NUCLEOTIDE SEQUENCE [LARGE SCALE GENOMIC DNA]</scope>
    <source>
        <strain evidence="2 3">NPDC050545</strain>
    </source>
</reference>